<sequence length="133" mass="15842">MKLTIKKETPEDYLMSHLEICKSKEDLILAFWMYWVDSVVTNAVEFQKVLSSSAVNKWFLLELRKQELIFKMTISEDPEIKGRDRDWLYCKCIAKLMSRFPKSLVDFAKKREQKEQPIKINGRKILIPIEQQN</sequence>
<evidence type="ECO:0000313" key="1">
    <source>
        <dbReference type="EMBL" id="MRX70296.1"/>
    </source>
</evidence>
<evidence type="ECO:0000313" key="2">
    <source>
        <dbReference type="EMBL" id="SMO42337.1"/>
    </source>
</evidence>
<reference evidence="1 4" key="2">
    <citation type="submission" date="2019-11" db="EMBL/GenBank/DDBJ databases">
        <title>Flavobacterium resistens genome.</title>
        <authorList>
            <person name="Wilson V.M."/>
            <person name="Newman J.D."/>
        </authorList>
    </citation>
    <scope>NUCLEOTIDE SEQUENCE [LARGE SCALE GENOMIC DNA]</scope>
    <source>
        <strain evidence="1 4">DSM 19382</strain>
    </source>
</reference>
<dbReference type="RefSeq" id="WP_142449364.1">
    <property type="nucleotide sequence ID" value="NZ_FXTA01000001.1"/>
</dbReference>
<dbReference type="EMBL" id="FXTA01000001">
    <property type="protein sequence ID" value="SMO42337.1"/>
    <property type="molecule type" value="Genomic_DNA"/>
</dbReference>
<protein>
    <submittedName>
        <fullName evidence="2">Uncharacterized protein</fullName>
    </submittedName>
</protein>
<dbReference type="Proteomes" id="UP000317289">
    <property type="component" value="Unassembled WGS sequence"/>
</dbReference>
<dbReference type="OrthoDB" id="1365897at2"/>
<dbReference type="AlphaFoldDB" id="A0A521B5F8"/>
<organism evidence="2 3">
    <name type="scientific">Flavobacterium resistens</name>
    <dbReference type="NCBI Taxonomy" id="443612"/>
    <lineage>
        <taxon>Bacteria</taxon>
        <taxon>Pseudomonadati</taxon>
        <taxon>Bacteroidota</taxon>
        <taxon>Flavobacteriia</taxon>
        <taxon>Flavobacteriales</taxon>
        <taxon>Flavobacteriaceae</taxon>
        <taxon>Flavobacterium</taxon>
    </lineage>
</organism>
<dbReference type="EMBL" id="WKKG01000012">
    <property type="protein sequence ID" value="MRX70296.1"/>
    <property type="molecule type" value="Genomic_DNA"/>
</dbReference>
<name>A0A521B5F8_9FLAO</name>
<accession>A0A521B5F8</accession>
<keyword evidence="4" id="KW-1185">Reference proteome</keyword>
<dbReference type="Proteomes" id="UP000468990">
    <property type="component" value="Unassembled WGS sequence"/>
</dbReference>
<reference evidence="2 3" key="1">
    <citation type="submission" date="2017-05" db="EMBL/GenBank/DDBJ databases">
        <authorList>
            <person name="Varghese N."/>
            <person name="Submissions S."/>
        </authorList>
    </citation>
    <scope>NUCLEOTIDE SEQUENCE [LARGE SCALE GENOMIC DNA]</scope>
    <source>
        <strain evidence="2 3">DSM 19382</strain>
    </source>
</reference>
<evidence type="ECO:0000313" key="4">
    <source>
        <dbReference type="Proteomes" id="UP000468990"/>
    </source>
</evidence>
<proteinExistence type="predicted"/>
<evidence type="ECO:0000313" key="3">
    <source>
        <dbReference type="Proteomes" id="UP000317289"/>
    </source>
</evidence>
<gene>
    <name evidence="1" type="ORF">GJU42_20160</name>
    <name evidence="2" type="ORF">SAMN06265349_101700</name>
</gene>